<feature type="chain" id="PRO_5004901342" evidence="3">
    <location>
        <begin position="22"/>
        <end position="787"/>
    </location>
</feature>
<dbReference type="PROSITE" id="PS51257">
    <property type="entry name" value="PROKAR_LIPOPROTEIN"/>
    <property type="match status" value="1"/>
</dbReference>
<comment type="caution">
    <text evidence="6">The sequence shown here is derived from an EMBL/GenBank/DDBJ whole genome shotgun (WGS) entry which is preliminary data.</text>
</comment>
<feature type="domain" description="Agarase CBM-like" evidence="5">
    <location>
        <begin position="39"/>
        <end position="233"/>
    </location>
</feature>
<dbReference type="GO" id="GO:0005975">
    <property type="term" value="P:carbohydrate metabolic process"/>
    <property type="evidence" value="ECO:0007669"/>
    <property type="project" value="InterPro"/>
</dbReference>
<name>W7QIP3_9ALTE</name>
<keyword evidence="1" id="KW-0378">Hydrolase</keyword>
<dbReference type="GO" id="GO:0004565">
    <property type="term" value="F:beta-galactosidase activity"/>
    <property type="evidence" value="ECO:0007669"/>
    <property type="project" value="InterPro"/>
</dbReference>
<dbReference type="PATRIC" id="fig|1328313.3.peg.588"/>
<feature type="domain" description="Glycoside hydrolase family 42 N-terminal" evidence="4">
    <location>
        <begin position="555"/>
        <end position="670"/>
    </location>
</feature>
<dbReference type="InterPro" id="IPR040669">
    <property type="entry name" value="Agarase_CBM"/>
</dbReference>
<dbReference type="InterPro" id="IPR013529">
    <property type="entry name" value="Glyco_hydro_42_N"/>
</dbReference>
<dbReference type="OrthoDB" id="9760450at2"/>
<evidence type="ECO:0000259" key="5">
    <source>
        <dbReference type="Pfam" id="PF17992"/>
    </source>
</evidence>
<protein>
    <submittedName>
        <fullName evidence="6">GTPase EngC</fullName>
    </submittedName>
</protein>
<accession>W7QIP3</accession>
<keyword evidence="3" id="KW-0732">Signal</keyword>
<evidence type="ECO:0000313" key="6">
    <source>
        <dbReference type="EMBL" id="EWH11721.1"/>
    </source>
</evidence>
<evidence type="ECO:0000259" key="4">
    <source>
        <dbReference type="Pfam" id="PF02449"/>
    </source>
</evidence>
<evidence type="ECO:0000256" key="3">
    <source>
        <dbReference type="SAM" id="SignalP"/>
    </source>
</evidence>
<evidence type="ECO:0000256" key="1">
    <source>
        <dbReference type="ARBA" id="ARBA00022801"/>
    </source>
</evidence>
<dbReference type="Pfam" id="PF17992">
    <property type="entry name" value="Agarase_CBM"/>
    <property type="match status" value="1"/>
</dbReference>
<proteinExistence type="predicted"/>
<gene>
    <name evidence="6" type="ORF">DS2_02820</name>
</gene>
<evidence type="ECO:0000313" key="7">
    <source>
        <dbReference type="Proteomes" id="UP000019276"/>
    </source>
</evidence>
<dbReference type="eggNOG" id="COG1874">
    <property type="taxonomic scope" value="Bacteria"/>
</dbReference>
<dbReference type="Pfam" id="PF02449">
    <property type="entry name" value="Glyco_hydro_42"/>
    <property type="match status" value="1"/>
</dbReference>
<evidence type="ECO:0000256" key="2">
    <source>
        <dbReference type="ARBA" id="ARBA00023295"/>
    </source>
</evidence>
<dbReference type="GO" id="GO:0009341">
    <property type="term" value="C:beta-galactosidase complex"/>
    <property type="evidence" value="ECO:0007669"/>
    <property type="project" value="InterPro"/>
</dbReference>
<feature type="signal peptide" evidence="3">
    <location>
        <begin position="1"/>
        <end position="21"/>
    </location>
</feature>
<sequence length="787" mass="89890">MNFRRKTMLHLVWPIALASLAACQAKQEHKTKDTLIFGFESSQVPAEIKLSNASAELVSKTEGTTEGAQALRVKFSSKHNEHAAIHIEPAKPFDWSELSDFNLAFDMANQGKHSTYLWLKVTDVDGKGFSRAINVPVGESRTYYAKLDGHDLGSPNNDKGEQVELNLSSGLRSNPPTWQSDDEQFTWMWGAKHLNLSGIKRISLSVQYNMHDKEVTIDNIRLRANPAMDKNFLVNIVDKYGQNAKAEFAEKIHSDKELQAKTQQELAELKANQLMDDRSDYSGWKKGPKLRATGYFRTEKVDGKWWLVDPQGYLYLATGIDIIRLANSTTMTGYDFDQALMKKRDTENVTPEDSQGLNTVDKNIAKTRQLVSSTRANMFEWLPESYDDPLADHFGYRKSAHSGPLKHGEVFSFYSANLERKYGESSNNSFLTDWKNVTVDRMRNWGFTSLGNWTDPMFYDNAKIPFFANGWVIGDYKTVSSGNDFWSPMPDVFDPEFARRAEVTVKQIAAEVNNSPWCVGVFIDNEKSWGRSNSRNSELGIVIHTLTRDGKDSPTKAKFTQVMRDKYADISKLNQAWGTDIQSWLAFDQGQFDSSLTNEVQDADYGHLLYVYAQQYFKVVSGKLKQYMPNHLYFGVRFASWGMPKEVIKASIPYTDVVSYNHYKQGVTDKKWQFLQEIDKPSMIGEFHFGAKTSGFFHPGLIQAADQQDRAAMYKDYMRSVFNNDYFIGAHWFQYMDSPITGRAYDGENYNVGFVTVADIPYEEMVKAAKELHSEMYQKRFERKANN</sequence>
<organism evidence="6 7">
    <name type="scientific">Catenovulum agarivorans DS-2</name>
    <dbReference type="NCBI Taxonomy" id="1328313"/>
    <lineage>
        <taxon>Bacteria</taxon>
        <taxon>Pseudomonadati</taxon>
        <taxon>Pseudomonadota</taxon>
        <taxon>Gammaproteobacteria</taxon>
        <taxon>Alteromonadales</taxon>
        <taxon>Alteromonadaceae</taxon>
        <taxon>Catenovulum</taxon>
    </lineage>
</organism>
<dbReference type="EMBL" id="ARZY01000003">
    <property type="protein sequence ID" value="EWH11721.1"/>
    <property type="molecule type" value="Genomic_DNA"/>
</dbReference>
<dbReference type="SUPFAM" id="SSF51445">
    <property type="entry name" value="(Trans)glycosidases"/>
    <property type="match status" value="1"/>
</dbReference>
<dbReference type="RefSeq" id="WP_035013115.1">
    <property type="nucleotide sequence ID" value="NZ_ARZY01000003.1"/>
</dbReference>
<dbReference type="AlphaFoldDB" id="W7QIP3"/>
<keyword evidence="2" id="KW-0326">Glycosidase</keyword>
<dbReference type="Gene3D" id="3.20.20.80">
    <property type="entry name" value="Glycosidases"/>
    <property type="match status" value="1"/>
</dbReference>
<dbReference type="STRING" id="1328313.DS2_02820"/>
<reference evidence="6 7" key="1">
    <citation type="journal article" date="2014" name="Genome Announc.">
        <title>Draft Genome Sequence of the Agar-Degrading Bacterium Catenovulum sp. Strain DS-2, Isolated from Intestines of Haliotis diversicolor.</title>
        <authorList>
            <person name="Shan D."/>
            <person name="Li X."/>
            <person name="Gu Z."/>
            <person name="Wei G."/>
            <person name="Gao Z."/>
            <person name="Shao Z."/>
        </authorList>
    </citation>
    <scope>NUCLEOTIDE SEQUENCE [LARGE SCALE GENOMIC DNA]</scope>
    <source>
        <strain evidence="6 7">DS-2</strain>
    </source>
</reference>
<keyword evidence="7" id="KW-1185">Reference proteome</keyword>
<dbReference type="InterPro" id="IPR017853">
    <property type="entry name" value="GH"/>
</dbReference>
<dbReference type="Proteomes" id="UP000019276">
    <property type="component" value="Unassembled WGS sequence"/>
</dbReference>
<dbReference type="Gene3D" id="2.60.120.430">
    <property type="entry name" value="Galactose-binding lectin"/>
    <property type="match status" value="1"/>
</dbReference>